<keyword evidence="2" id="KW-1185">Reference proteome</keyword>
<name>A0A7D4BF41_9EURY</name>
<dbReference type="RefSeq" id="WP_173230838.1">
    <property type="nucleotide sequence ID" value="NZ_CP053942.1"/>
</dbReference>
<dbReference type="GeneID" id="55596527"/>
<dbReference type="KEGG" id="hsai:HPS36_15955"/>
<proteinExistence type="predicted"/>
<geneLocation type="plasmid" evidence="2">
    <name>phar01</name>
</geneLocation>
<dbReference type="AlphaFoldDB" id="A0A7D4BF41"/>
<reference evidence="1 2" key="1">
    <citation type="submission" date="2020-05" db="EMBL/GenBank/DDBJ databases">
        <title>Halorubrum RHB-C sp.nov., an extremely halophilic archaeon isolated from solar salt farm.</title>
        <authorList>
            <person name="Ho H."/>
            <person name="Danganan R.E."/>
            <person name="Dedeles G.R."/>
            <person name="Kim S.-G."/>
        </authorList>
    </citation>
    <scope>NUCLEOTIDE SEQUENCE [LARGE SCALE GENOMIC DNA]</scope>
    <source>
        <strain evidence="1 2">RHB-C</strain>
        <plasmid evidence="2">phar01</plasmid>
    </source>
</reference>
<gene>
    <name evidence="1" type="ORF">HPS36_15955</name>
</gene>
<protein>
    <submittedName>
        <fullName evidence="1">Uncharacterized protein</fullName>
    </submittedName>
</protein>
<dbReference type="Proteomes" id="UP000505020">
    <property type="component" value="Plasmid pHAR01"/>
</dbReference>
<evidence type="ECO:0000313" key="1">
    <source>
        <dbReference type="EMBL" id="QKG94191.1"/>
    </source>
</evidence>
<keyword evidence="1" id="KW-0614">Plasmid</keyword>
<evidence type="ECO:0000313" key="2">
    <source>
        <dbReference type="Proteomes" id="UP000505020"/>
    </source>
</evidence>
<dbReference type="EMBL" id="CP053942">
    <property type="protein sequence ID" value="QKG94191.1"/>
    <property type="molecule type" value="Genomic_DNA"/>
</dbReference>
<sequence>MAEIVRVRMESAYLNTRLALAGQRLTEFFRDLSDDFEVTVDSERTINVPVSGSPLV</sequence>
<organism evidence="1 2">
    <name type="scientific">Halorubrum salinarum</name>
    <dbReference type="NCBI Taxonomy" id="2739057"/>
    <lineage>
        <taxon>Archaea</taxon>
        <taxon>Methanobacteriati</taxon>
        <taxon>Methanobacteriota</taxon>
        <taxon>Stenosarchaea group</taxon>
        <taxon>Halobacteria</taxon>
        <taxon>Halobacteriales</taxon>
        <taxon>Haloferacaceae</taxon>
        <taxon>Halorubrum</taxon>
    </lineage>
</organism>
<accession>A0A7D4BF41</accession>